<gene>
    <name evidence="2" type="ORF">M0L20_21110</name>
</gene>
<evidence type="ECO:0000256" key="1">
    <source>
        <dbReference type="SAM" id="SignalP"/>
    </source>
</evidence>
<proteinExistence type="predicted"/>
<feature type="chain" id="PRO_5046741280" evidence="1">
    <location>
        <begin position="24"/>
        <end position="123"/>
    </location>
</feature>
<feature type="signal peptide" evidence="1">
    <location>
        <begin position="1"/>
        <end position="23"/>
    </location>
</feature>
<dbReference type="EMBL" id="JALPRF010000003">
    <property type="protein sequence ID" value="MCK8494381.1"/>
    <property type="molecule type" value="Genomic_DNA"/>
</dbReference>
<evidence type="ECO:0000313" key="3">
    <source>
        <dbReference type="Proteomes" id="UP001202180"/>
    </source>
</evidence>
<dbReference type="RefSeq" id="WP_232558582.1">
    <property type="nucleotide sequence ID" value="NZ_JALPRF010000003.1"/>
</dbReference>
<protein>
    <submittedName>
        <fullName evidence="2">DUF3471 domain-containing protein</fullName>
    </submittedName>
</protein>
<name>A0ABT0HQD8_9BACT</name>
<sequence length="123" mass="13174">MKTTYFFLLIAGLTLSLCGSSYAQSTAAVADSIRLSEYTGTYTFTSGSPIEKFTVTAQKGDLMGEANEFGKNRLVKQAKEDTYQSTSSYGSVITFIRDVATKAVTGLTLAAQGTELTAKKENP</sequence>
<keyword evidence="1" id="KW-0732">Signal</keyword>
<reference evidence="2 3" key="1">
    <citation type="submission" date="2022-04" db="EMBL/GenBank/DDBJ databases">
        <title>Spirosoma sp. strain RP8 genome sequencing and assembly.</title>
        <authorList>
            <person name="Jung Y."/>
        </authorList>
    </citation>
    <scope>NUCLEOTIDE SEQUENCE [LARGE SCALE GENOMIC DNA]</scope>
    <source>
        <strain evidence="2 3">RP8</strain>
    </source>
</reference>
<organism evidence="2 3">
    <name type="scientific">Spirosoma liriopis</name>
    <dbReference type="NCBI Taxonomy" id="2937440"/>
    <lineage>
        <taxon>Bacteria</taxon>
        <taxon>Pseudomonadati</taxon>
        <taxon>Bacteroidota</taxon>
        <taxon>Cytophagia</taxon>
        <taxon>Cytophagales</taxon>
        <taxon>Cytophagaceae</taxon>
        <taxon>Spirosoma</taxon>
    </lineage>
</organism>
<evidence type="ECO:0000313" key="2">
    <source>
        <dbReference type="EMBL" id="MCK8494381.1"/>
    </source>
</evidence>
<keyword evidence="3" id="KW-1185">Reference proteome</keyword>
<comment type="caution">
    <text evidence="2">The sequence shown here is derived from an EMBL/GenBank/DDBJ whole genome shotgun (WGS) entry which is preliminary data.</text>
</comment>
<accession>A0ABT0HQD8</accession>
<dbReference type="Proteomes" id="UP001202180">
    <property type="component" value="Unassembled WGS sequence"/>
</dbReference>